<dbReference type="EMBL" id="VSRR010107638">
    <property type="protein sequence ID" value="MPC96863.1"/>
    <property type="molecule type" value="Genomic_DNA"/>
</dbReference>
<dbReference type="AlphaFoldDB" id="A0A5B7JQY8"/>
<feature type="region of interest" description="Disordered" evidence="1">
    <location>
        <begin position="27"/>
        <end position="47"/>
    </location>
</feature>
<evidence type="ECO:0000256" key="1">
    <source>
        <dbReference type="SAM" id="MobiDB-lite"/>
    </source>
</evidence>
<sequence length="60" mass="6360">MVLNGLTPVTTISSVLISSITTSATRSLALQSPPPPPLPPLPHPLPPEVLQMIDRELPRA</sequence>
<protein>
    <submittedName>
        <fullName evidence="2">Uncharacterized protein</fullName>
    </submittedName>
</protein>
<reference evidence="2 3" key="1">
    <citation type="submission" date="2019-05" db="EMBL/GenBank/DDBJ databases">
        <title>Another draft genome of Portunus trituberculatus and its Hox gene families provides insights of decapod evolution.</title>
        <authorList>
            <person name="Jeong J.-H."/>
            <person name="Song I."/>
            <person name="Kim S."/>
            <person name="Choi T."/>
            <person name="Kim D."/>
            <person name="Ryu S."/>
            <person name="Kim W."/>
        </authorList>
    </citation>
    <scope>NUCLEOTIDE SEQUENCE [LARGE SCALE GENOMIC DNA]</scope>
    <source>
        <tissue evidence="2">Muscle</tissue>
    </source>
</reference>
<accession>A0A5B7JQY8</accession>
<keyword evidence="3" id="KW-1185">Reference proteome</keyword>
<feature type="compositionally biased region" description="Pro residues" evidence="1">
    <location>
        <begin position="32"/>
        <end position="47"/>
    </location>
</feature>
<evidence type="ECO:0000313" key="2">
    <source>
        <dbReference type="EMBL" id="MPC96863.1"/>
    </source>
</evidence>
<gene>
    <name evidence="2" type="ORF">E2C01_092142</name>
</gene>
<comment type="caution">
    <text evidence="2">The sequence shown here is derived from an EMBL/GenBank/DDBJ whole genome shotgun (WGS) entry which is preliminary data.</text>
</comment>
<dbReference type="Proteomes" id="UP000324222">
    <property type="component" value="Unassembled WGS sequence"/>
</dbReference>
<evidence type="ECO:0000313" key="3">
    <source>
        <dbReference type="Proteomes" id="UP000324222"/>
    </source>
</evidence>
<proteinExistence type="predicted"/>
<name>A0A5B7JQY8_PORTR</name>
<organism evidence="2 3">
    <name type="scientific">Portunus trituberculatus</name>
    <name type="common">Swimming crab</name>
    <name type="synonym">Neptunus trituberculatus</name>
    <dbReference type="NCBI Taxonomy" id="210409"/>
    <lineage>
        <taxon>Eukaryota</taxon>
        <taxon>Metazoa</taxon>
        <taxon>Ecdysozoa</taxon>
        <taxon>Arthropoda</taxon>
        <taxon>Crustacea</taxon>
        <taxon>Multicrustacea</taxon>
        <taxon>Malacostraca</taxon>
        <taxon>Eumalacostraca</taxon>
        <taxon>Eucarida</taxon>
        <taxon>Decapoda</taxon>
        <taxon>Pleocyemata</taxon>
        <taxon>Brachyura</taxon>
        <taxon>Eubrachyura</taxon>
        <taxon>Portunoidea</taxon>
        <taxon>Portunidae</taxon>
        <taxon>Portuninae</taxon>
        <taxon>Portunus</taxon>
    </lineage>
</organism>